<dbReference type="Gramene" id="ORUFI12G00220.1">
    <property type="protein sequence ID" value="ORUFI12G00220.1"/>
    <property type="gene ID" value="ORUFI12G00220"/>
</dbReference>
<organism evidence="2 3">
    <name type="scientific">Oryza rufipogon</name>
    <name type="common">Brownbeard rice</name>
    <name type="synonym">Asian wild rice</name>
    <dbReference type="NCBI Taxonomy" id="4529"/>
    <lineage>
        <taxon>Eukaryota</taxon>
        <taxon>Viridiplantae</taxon>
        <taxon>Streptophyta</taxon>
        <taxon>Embryophyta</taxon>
        <taxon>Tracheophyta</taxon>
        <taxon>Spermatophyta</taxon>
        <taxon>Magnoliopsida</taxon>
        <taxon>Liliopsida</taxon>
        <taxon>Poales</taxon>
        <taxon>Poaceae</taxon>
        <taxon>BOP clade</taxon>
        <taxon>Oryzoideae</taxon>
        <taxon>Oryzeae</taxon>
        <taxon>Oryzinae</taxon>
        <taxon>Oryza</taxon>
    </lineage>
</organism>
<reference evidence="2" key="2">
    <citation type="submission" date="2015-06" db="UniProtKB">
        <authorList>
            <consortium name="EnsemblPlants"/>
        </authorList>
    </citation>
    <scope>IDENTIFICATION</scope>
</reference>
<proteinExistence type="predicted"/>
<keyword evidence="3" id="KW-1185">Reference proteome</keyword>
<protein>
    <submittedName>
        <fullName evidence="2">Uncharacterized protein</fullName>
    </submittedName>
</protein>
<evidence type="ECO:0000313" key="2">
    <source>
        <dbReference type="EnsemblPlants" id="ORUFI12G00220.1"/>
    </source>
</evidence>
<name>A0A0E0RCK0_ORYRU</name>
<dbReference type="HOGENOM" id="CLU_2516604_0_0_1"/>
<dbReference type="EnsemblPlants" id="ORUFI12G00220.1">
    <property type="protein sequence ID" value="ORUFI12G00220.1"/>
    <property type="gene ID" value="ORUFI12G00220"/>
</dbReference>
<evidence type="ECO:0000256" key="1">
    <source>
        <dbReference type="SAM" id="MobiDB-lite"/>
    </source>
</evidence>
<reference evidence="3" key="1">
    <citation type="submission" date="2013-06" db="EMBL/GenBank/DDBJ databases">
        <authorList>
            <person name="Zhao Q."/>
        </authorList>
    </citation>
    <scope>NUCLEOTIDE SEQUENCE</scope>
    <source>
        <strain evidence="3">cv. W1943</strain>
    </source>
</reference>
<dbReference type="Proteomes" id="UP000008022">
    <property type="component" value="Unassembled WGS sequence"/>
</dbReference>
<evidence type="ECO:0000313" key="3">
    <source>
        <dbReference type="Proteomes" id="UP000008022"/>
    </source>
</evidence>
<sequence length="85" mass="8760">MTLRGDDNVSGGRWLVIRSGRAAGRRTRRRTSVGGGCTRAGGGQRAHEGGRWVVGTRAAAAAVGARGRAMGGWHASGDSGHGWFS</sequence>
<dbReference type="AlphaFoldDB" id="A0A0E0RCK0"/>
<feature type="compositionally biased region" description="Gly residues" evidence="1">
    <location>
        <begin position="33"/>
        <end position="44"/>
    </location>
</feature>
<accession>A0A0E0RCK0</accession>
<feature type="region of interest" description="Disordered" evidence="1">
    <location>
        <begin position="20"/>
        <end position="48"/>
    </location>
</feature>